<keyword evidence="3" id="KW-0812">Transmembrane</keyword>
<sequence length="288" mass="32944">MMLPDCCHFFFFLSILLLGFNFCCSLDEVSKNQMAWLLIGLSVSLCWLASLCKVYYSSHSSSRTAFFTESKQKRNILLVIAHPDDESMFFSPTISYLTSKGHNLYVLCISTGNADGMGNTRKEELYQACAILKVPLHQIKVLDNPKLQDGFGKVWDHDLLAKIVEEEVASGTIDSILTFDSYGISGHCNHKDVHHGVRRFLNMSRRKVEAWELLSTNILRKYSGPVDIWFSIVYSMCWPSGQVHCLLNDDPSKSFQAMAQHMSQWVWFRKLFVSFSSYTYVNTLKRIA</sequence>
<protein>
    <recommendedName>
        <fullName evidence="2">N-acetylglucosaminylphosphatidylinositol deacetylase</fullName>
        <ecNumber evidence="2">3.5.1.89</ecNumber>
    </recommendedName>
</protein>
<dbReference type="EnsemblPlants" id="Kaladp0039s0291.14.v1.1">
    <property type="protein sequence ID" value="Kaladp0039s0291.14.v1.1"/>
    <property type="gene ID" value="Kaladp0039s0291.v1.1"/>
</dbReference>
<dbReference type="AlphaFoldDB" id="A0A7N0TJX8"/>
<evidence type="ECO:0000313" key="5">
    <source>
        <dbReference type="EnsemblPlants" id="Kaladp0039s0291.14.v1.1"/>
    </source>
</evidence>
<feature type="signal peptide" evidence="4">
    <location>
        <begin position="1"/>
        <end position="25"/>
    </location>
</feature>
<evidence type="ECO:0000256" key="3">
    <source>
        <dbReference type="SAM" id="Phobius"/>
    </source>
</evidence>
<dbReference type="SUPFAM" id="SSF102588">
    <property type="entry name" value="LmbE-like"/>
    <property type="match status" value="1"/>
</dbReference>
<accession>A0A7N0TJX8</accession>
<comment type="similarity">
    <text evidence="1">Belongs to the PIGL family.</text>
</comment>
<dbReference type="InterPro" id="IPR024078">
    <property type="entry name" value="LmbE-like_dom_sf"/>
</dbReference>
<keyword evidence="6" id="KW-1185">Reference proteome</keyword>
<dbReference type="UniPathway" id="UPA00196"/>
<dbReference type="GO" id="GO:0006506">
    <property type="term" value="P:GPI anchor biosynthetic process"/>
    <property type="evidence" value="ECO:0007669"/>
    <property type="project" value="UniProtKB-UniPathway"/>
</dbReference>
<name>A0A7N0TJX8_KALFE</name>
<keyword evidence="3" id="KW-0472">Membrane</keyword>
<dbReference type="Gramene" id="Kaladp0039s0291.14.v1.1">
    <property type="protein sequence ID" value="Kaladp0039s0291.14.v1.1"/>
    <property type="gene ID" value="Kaladp0039s0291.v1.1"/>
</dbReference>
<dbReference type="GO" id="GO:0016020">
    <property type="term" value="C:membrane"/>
    <property type="evidence" value="ECO:0007669"/>
    <property type="project" value="GOC"/>
</dbReference>
<dbReference type="EC" id="3.5.1.89" evidence="2"/>
<dbReference type="PANTHER" id="PTHR12993:SF11">
    <property type="entry name" value="N-ACETYLGLUCOSAMINYL-PHOSPHATIDYLINOSITOL DE-N-ACETYLASE"/>
    <property type="match status" value="1"/>
</dbReference>
<dbReference type="InterPro" id="IPR003737">
    <property type="entry name" value="GlcNAc_PI_deacetylase-related"/>
</dbReference>
<evidence type="ECO:0000256" key="4">
    <source>
        <dbReference type="SAM" id="SignalP"/>
    </source>
</evidence>
<feature type="chain" id="PRO_5029899341" description="N-acetylglucosaminylphosphatidylinositol deacetylase" evidence="4">
    <location>
        <begin position="26"/>
        <end position="288"/>
    </location>
</feature>
<dbReference type="GO" id="GO:0005783">
    <property type="term" value="C:endoplasmic reticulum"/>
    <property type="evidence" value="ECO:0007669"/>
    <property type="project" value="TreeGrafter"/>
</dbReference>
<dbReference type="PANTHER" id="PTHR12993">
    <property type="entry name" value="N-ACETYLGLUCOSAMINYL-PHOSPHATIDYLINOSITOL DE-N-ACETYLASE-RELATED"/>
    <property type="match status" value="1"/>
</dbReference>
<dbReference type="Pfam" id="PF02585">
    <property type="entry name" value="PIG-L"/>
    <property type="match status" value="1"/>
</dbReference>
<reference evidence="5" key="1">
    <citation type="submission" date="2021-01" db="UniProtKB">
        <authorList>
            <consortium name="EnsemblPlants"/>
        </authorList>
    </citation>
    <scope>IDENTIFICATION</scope>
</reference>
<evidence type="ECO:0000256" key="1">
    <source>
        <dbReference type="ARBA" id="ARBA00006066"/>
    </source>
</evidence>
<proteinExistence type="inferred from homology"/>
<feature type="transmembrane region" description="Helical" evidence="3">
    <location>
        <begin position="35"/>
        <end position="56"/>
    </location>
</feature>
<organism evidence="5 6">
    <name type="scientific">Kalanchoe fedtschenkoi</name>
    <name type="common">Lavender scallops</name>
    <name type="synonym">South American air plant</name>
    <dbReference type="NCBI Taxonomy" id="63787"/>
    <lineage>
        <taxon>Eukaryota</taxon>
        <taxon>Viridiplantae</taxon>
        <taxon>Streptophyta</taxon>
        <taxon>Embryophyta</taxon>
        <taxon>Tracheophyta</taxon>
        <taxon>Spermatophyta</taxon>
        <taxon>Magnoliopsida</taxon>
        <taxon>eudicotyledons</taxon>
        <taxon>Gunneridae</taxon>
        <taxon>Pentapetalae</taxon>
        <taxon>Saxifragales</taxon>
        <taxon>Crassulaceae</taxon>
        <taxon>Kalanchoe</taxon>
    </lineage>
</organism>
<evidence type="ECO:0000313" key="6">
    <source>
        <dbReference type="Proteomes" id="UP000594263"/>
    </source>
</evidence>
<keyword evidence="3" id="KW-1133">Transmembrane helix</keyword>
<dbReference type="OMA" id="YVLESVN"/>
<dbReference type="Gene3D" id="3.40.50.10320">
    <property type="entry name" value="LmbE-like"/>
    <property type="match status" value="1"/>
</dbReference>
<keyword evidence="4" id="KW-0732">Signal</keyword>
<evidence type="ECO:0000256" key="2">
    <source>
        <dbReference type="ARBA" id="ARBA00012176"/>
    </source>
</evidence>
<dbReference type="Proteomes" id="UP000594263">
    <property type="component" value="Unplaced"/>
</dbReference>
<dbReference type="GO" id="GO:0000225">
    <property type="term" value="F:N-acetylglucosaminylphosphatidylinositol deacetylase activity"/>
    <property type="evidence" value="ECO:0007669"/>
    <property type="project" value="UniProtKB-EC"/>
</dbReference>